<dbReference type="RefSeq" id="WP_066328616.1">
    <property type="nucleotide sequence ID" value="NZ_BJVF01000001.1"/>
</dbReference>
<dbReference type="Proteomes" id="UP000093226">
    <property type="component" value="Unassembled WGS sequence"/>
</dbReference>
<reference evidence="1 4" key="3">
    <citation type="submission" date="2019-07" db="EMBL/GenBank/DDBJ databases">
        <title>Whole genome shotgun sequence of Flavobacterium glycines NBRC 105008.</title>
        <authorList>
            <person name="Hosoyama A."/>
            <person name="Uohara A."/>
            <person name="Ohji S."/>
            <person name="Ichikawa N."/>
        </authorList>
    </citation>
    <scope>NUCLEOTIDE SEQUENCE [LARGE SCALE GENOMIC DNA]</scope>
    <source>
        <strain evidence="1 4">NBRC 105008</strain>
    </source>
</reference>
<dbReference type="InterPro" id="IPR026265">
    <property type="entry name" value="LptC"/>
</dbReference>
<protein>
    <submittedName>
        <fullName evidence="2">LPS export ABC transporter periplasmic protein LptC</fullName>
    </submittedName>
</protein>
<dbReference type="Pfam" id="PF06835">
    <property type="entry name" value="LptC"/>
    <property type="match status" value="1"/>
</dbReference>
<comment type="caution">
    <text evidence="2">The sequence shown here is derived from an EMBL/GenBank/DDBJ whole genome shotgun (WGS) entry which is preliminary data.</text>
</comment>
<evidence type="ECO:0000313" key="2">
    <source>
        <dbReference type="EMBL" id="OCB71034.1"/>
    </source>
</evidence>
<dbReference type="NCBIfam" id="TIGR04409">
    <property type="entry name" value="LptC_YrbK"/>
    <property type="match status" value="1"/>
</dbReference>
<proteinExistence type="predicted"/>
<dbReference type="InterPro" id="IPR010664">
    <property type="entry name" value="LipoPS_assembly_LptC-rel"/>
</dbReference>
<dbReference type="STRING" id="551990.SAMN05192550_0099"/>
<evidence type="ECO:0000313" key="4">
    <source>
        <dbReference type="Proteomes" id="UP000321579"/>
    </source>
</evidence>
<reference evidence="2" key="2">
    <citation type="submission" date="2016-03" db="EMBL/GenBank/DDBJ databases">
        <authorList>
            <person name="Ploux O."/>
        </authorList>
    </citation>
    <scope>NUCLEOTIDE SEQUENCE</scope>
    <source>
        <strain evidence="2">NBRC 105008</strain>
    </source>
</reference>
<sequence>MFLFKKDKFYIVVMAFAVTLFFGCESNFKKVQQSNIAEFTPTGDADNVNLKYTDSGFIRAELISSKMLDYAVVDFPFTEFPKGVVVTVYDKKGKKTRITSNYAISYKLTNIIDLQGKVKIVSQDGQMLETEQLYYDQKNEWFFTEKKYKFTDLKGASNGQGIDFSKDFKVINSQRITGEVLTAE</sequence>
<dbReference type="GO" id="GO:0005886">
    <property type="term" value="C:plasma membrane"/>
    <property type="evidence" value="ECO:0007669"/>
    <property type="project" value="InterPro"/>
</dbReference>
<dbReference type="AlphaFoldDB" id="A0A1B9DMW4"/>
<organism evidence="2 3">
    <name type="scientific">Flavobacterium glycines</name>
    <dbReference type="NCBI Taxonomy" id="551990"/>
    <lineage>
        <taxon>Bacteria</taxon>
        <taxon>Pseudomonadati</taxon>
        <taxon>Bacteroidota</taxon>
        <taxon>Flavobacteriia</taxon>
        <taxon>Flavobacteriales</taxon>
        <taxon>Flavobacteriaceae</taxon>
        <taxon>Flavobacterium</taxon>
    </lineage>
</organism>
<accession>A0A1B9DMW4</accession>
<name>A0A1B9DMW4_9FLAO</name>
<reference evidence="3" key="1">
    <citation type="submission" date="2016-03" db="EMBL/GenBank/DDBJ databases">
        <title>Draft genome sequence of Paenibacillus glacialis DSM 22343.</title>
        <authorList>
            <person name="Shin S.-K."/>
            <person name="Yi H."/>
        </authorList>
    </citation>
    <scope>NUCLEOTIDE SEQUENCE [LARGE SCALE GENOMIC DNA]</scope>
    <source>
        <strain evidence="3">NBRC 105008</strain>
    </source>
</reference>
<evidence type="ECO:0000313" key="3">
    <source>
        <dbReference type="Proteomes" id="UP000093226"/>
    </source>
</evidence>
<dbReference type="Gene3D" id="2.60.450.10">
    <property type="entry name" value="Lipopolysaccharide (LPS) transport protein A like domain"/>
    <property type="match status" value="1"/>
</dbReference>
<dbReference type="PROSITE" id="PS51257">
    <property type="entry name" value="PROKAR_LIPOPROTEIN"/>
    <property type="match status" value="1"/>
</dbReference>
<gene>
    <name evidence="2" type="ORF">FBGL_11325</name>
    <name evidence="1" type="ORF">FGL01_15870</name>
</gene>
<dbReference type="EMBL" id="BJVF01000001">
    <property type="protein sequence ID" value="GEL10848.1"/>
    <property type="molecule type" value="Genomic_DNA"/>
</dbReference>
<dbReference type="EMBL" id="LVEO01000019">
    <property type="protein sequence ID" value="OCB71034.1"/>
    <property type="molecule type" value="Genomic_DNA"/>
</dbReference>
<dbReference type="OrthoDB" id="1427074at2"/>
<evidence type="ECO:0000313" key="1">
    <source>
        <dbReference type="EMBL" id="GEL10848.1"/>
    </source>
</evidence>
<dbReference type="GO" id="GO:0015221">
    <property type="term" value="F:lipopolysaccharide transmembrane transporter activity"/>
    <property type="evidence" value="ECO:0007669"/>
    <property type="project" value="InterPro"/>
</dbReference>
<dbReference type="Proteomes" id="UP000321579">
    <property type="component" value="Unassembled WGS sequence"/>
</dbReference>